<dbReference type="AlphaFoldDB" id="A0A2B7WY40"/>
<feature type="domain" description="Beta-lactamase-like ARB-00930-like C-terminal" evidence="3">
    <location>
        <begin position="445"/>
        <end position="562"/>
    </location>
</feature>
<keyword evidence="5" id="KW-1185">Reference proteome</keyword>
<dbReference type="SUPFAM" id="SSF56601">
    <property type="entry name" value="beta-lactamase/transpeptidase-like"/>
    <property type="match status" value="1"/>
</dbReference>
<name>A0A2B7WY40_POLH7</name>
<dbReference type="Gene3D" id="3.40.710.10">
    <property type="entry name" value="DD-peptidase/beta-lactamase superfamily"/>
    <property type="match status" value="1"/>
</dbReference>
<dbReference type="Pfam" id="PF00144">
    <property type="entry name" value="Beta-lactamase"/>
    <property type="match status" value="1"/>
</dbReference>
<feature type="domain" description="Beta-lactamase-related" evidence="2">
    <location>
        <begin position="115"/>
        <end position="432"/>
    </location>
</feature>
<feature type="chain" id="PRO_5013219602" evidence="1">
    <location>
        <begin position="24"/>
        <end position="564"/>
    </location>
</feature>
<protein>
    <submittedName>
        <fullName evidence="4">Uncharacterized protein</fullName>
    </submittedName>
</protein>
<gene>
    <name evidence="4" type="ORF">AJ80_09012</name>
</gene>
<dbReference type="PANTHER" id="PTHR22935">
    <property type="entry name" value="PENICILLIN-BINDING PROTEIN"/>
    <property type="match status" value="1"/>
</dbReference>
<comment type="caution">
    <text evidence="4">The sequence shown here is derived from an EMBL/GenBank/DDBJ whole genome shotgun (WGS) entry which is preliminary data.</text>
</comment>
<dbReference type="Pfam" id="PF26335">
    <property type="entry name" value="ARB_00930_C"/>
    <property type="match status" value="1"/>
</dbReference>
<evidence type="ECO:0000259" key="2">
    <source>
        <dbReference type="Pfam" id="PF00144"/>
    </source>
</evidence>
<dbReference type="STRING" id="1447883.A0A2B7WY40"/>
<dbReference type="InterPro" id="IPR012338">
    <property type="entry name" value="Beta-lactam/transpept-like"/>
</dbReference>
<sequence>MVSSFLRCIVFSCSIIFSRLSLAFTPCPLLGPVFPEFALDTNSEVLGSALDDLTEAFDTLVKDGNGSHGDVHPNTTSFSLSLFSTNQGDAADTPFLFKYHYTAPSLKSSPNAAHDVDKDSIYRIGGLTKVFTVWSILIETGDRIWNEPVTKYVPELAKAAKCLDAKQDPVSYVNWEDVTIGQLASHLAGIAREYGVGDLSEQTDHLEYGLPPLSASEVPGCNLDSLCGRAAEFFSHFSQQPPVALPGTTPIYSNAEFQILGYAIESITGKSFESVLQDHILGPLGMEKTSLSTPANSSSAVIPVDEETSGWSTQYGGEAPAISMFSSITDLSIAGKAILASTLLSQSQTNRWLKPTIHTSNPANSIGYPWVIYSGGNYPNTSMVDVYTALSDVGLYSSYIGLVPDFNVGFTILAADSVSSPDLNAHADIIADMALPALMKIAVLQADASFGGVYASSRLNSTITVSADSLPGLFIDTFISNGTDFRQVLATFNGIDEADALRLFFKTEMSLLIMERGTCVSWMDIDSFKYDGASLDQFIFELDKNGNALSVEIPALRVELERGD</sequence>
<organism evidence="4 5">
    <name type="scientific">Polytolypa hystricis (strain UAMH7299)</name>
    <dbReference type="NCBI Taxonomy" id="1447883"/>
    <lineage>
        <taxon>Eukaryota</taxon>
        <taxon>Fungi</taxon>
        <taxon>Dikarya</taxon>
        <taxon>Ascomycota</taxon>
        <taxon>Pezizomycotina</taxon>
        <taxon>Eurotiomycetes</taxon>
        <taxon>Eurotiomycetidae</taxon>
        <taxon>Onygenales</taxon>
        <taxon>Onygenales incertae sedis</taxon>
        <taxon>Polytolypa</taxon>
    </lineage>
</organism>
<proteinExistence type="predicted"/>
<evidence type="ECO:0000313" key="4">
    <source>
        <dbReference type="EMBL" id="PGH01412.1"/>
    </source>
</evidence>
<dbReference type="InterPro" id="IPR058664">
    <property type="entry name" value="ARB_00930-like_C"/>
</dbReference>
<dbReference type="InterPro" id="IPR001466">
    <property type="entry name" value="Beta-lactam-related"/>
</dbReference>
<dbReference type="EMBL" id="PDNA01000237">
    <property type="protein sequence ID" value="PGH01412.1"/>
    <property type="molecule type" value="Genomic_DNA"/>
</dbReference>
<dbReference type="InterPro" id="IPR051478">
    <property type="entry name" value="Beta-lactamase-like_AB/R"/>
</dbReference>
<evidence type="ECO:0000256" key="1">
    <source>
        <dbReference type="SAM" id="SignalP"/>
    </source>
</evidence>
<evidence type="ECO:0000313" key="5">
    <source>
        <dbReference type="Proteomes" id="UP000224634"/>
    </source>
</evidence>
<reference evidence="4 5" key="1">
    <citation type="submission" date="2017-10" db="EMBL/GenBank/DDBJ databases">
        <title>Comparative genomics in systemic dimorphic fungi from Ajellomycetaceae.</title>
        <authorList>
            <person name="Munoz J.F."/>
            <person name="Mcewen J.G."/>
            <person name="Clay O.K."/>
            <person name="Cuomo C.A."/>
        </authorList>
    </citation>
    <scope>NUCLEOTIDE SEQUENCE [LARGE SCALE GENOMIC DNA]</scope>
    <source>
        <strain evidence="4 5">UAMH7299</strain>
    </source>
</reference>
<feature type="signal peptide" evidence="1">
    <location>
        <begin position="1"/>
        <end position="23"/>
    </location>
</feature>
<evidence type="ECO:0000259" key="3">
    <source>
        <dbReference type="Pfam" id="PF26335"/>
    </source>
</evidence>
<keyword evidence="1" id="KW-0732">Signal</keyword>
<accession>A0A2B7WY40</accession>
<dbReference type="Proteomes" id="UP000224634">
    <property type="component" value="Unassembled WGS sequence"/>
</dbReference>
<dbReference type="PANTHER" id="PTHR22935:SF97">
    <property type="entry name" value="BETA-LACTAMASE-RELATED DOMAIN-CONTAINING PROTEIN"/>
    <property type="match status" value="1"/>
</dbReference>
<dbReference type="OrthoDB" id="10250282at2759"/>